<dbReference type="PRINTS" id="PR00783">
    <property type="entry name" value="MINTRINSICP"/>
</dbReference>
<feature type="region of interest" description="Disordered" evidence="10">
    <location>
        <begin position="335"/>
        <end position="359"/>
    </location>
</feature>
<evidence type="ECO:0000256" key="6">
    <source>
        <dbReference type="ARBA" id="ARBA00022989"/>
    </source>
</evidence>
<dbReference type="InterPro" id="IPR050363">
    <property type="entry name" value="MIP/Aquaporin"/>
</dbReference>
<dbReference type="NCBIfam" id="TIGR00861">
    <property type="entry name" value="MIP"/>
    <property type="match status" value="1"/>
</dbReference>
<dbReference type="Proteomes" id="UP000814176">
    <property type="component" value="Unassembled WGS sequence"/>
</dbReference>
<keyword evidence="5" id="KW-0677">Repeat</keyword>
<evidence type="ECO:0000256" key="4">
    <source>
        <dbReference type="ARBA" id="ARBA00022692"/>
    </source>
</evidence>
<dbReference type="InterPro" id="IPR000425">
    <property type="entry name" value="MIP"/>
</dbReference>
<feature type="transmembrane region" description="Helical" evidence="11">
    <location>
        <begin position="75"/>
        <end position="91"/>
    </location>
</feature>
<dbReference type="RefSeq" id="XP_047783052.1">
    <property type="nucleotide sequence ID" value="XM_047922666.1"/>
</dbReference>
<dbReference type="Pfam" id="PF00230">
    <property type="entry name" value="MIP"/>
    <property type="match status" value="1"/>
</dbReference>
<keyword evidence="3 9" id="KW-0813">Transport</keyword>
<dbReference type="EMBL" id="JADCUA010000003">
    <property type="protein sequence ID" value="KAH9841753.1"/>
    <property type="molecule type" value="Genomic_DNA"/>
</dbReference>
<dbReference type="Proteomes" id="UP000298390">
    <property type="component" value="Unassembled WGS sequence"/>
</dbReference>
<evidence type="ECO:0000313" key="12">
    <source>
        <dbReference type="EMBL" id="KAH9841753.1"/>
    </source>
</evidence>
<gene>
    <name evidence="12" type="ORF">C8Q71DRAFT_738661</name>
    <name evidence="13" type="ORF">EVJ58_g9449</name>
</gene>
<evidence type="ECO:0000256" key="5">
    <source>
        <dbReference type="ARBA" id="ARBA00022737"/>
    </source>
</evidence>
<comment type="caution">
    <text evidence="13">The sequence shown here is derived from an EMBL/GenBank/DDBJ whole genome shotgun (WGS) entry which is preliminary data.</text>
</comment>
<evidence type="ECO:0000313" key="14">
    <source>
        <dbReference type="Proteomes" id="UP000298390"/>
    </source>
</evidence>
<feature type="transmembrane region" description="Helical" evidence="11">
    <location>
        <begin position="156"/>
        <end position="178"/>
    </location>
</feature>
<evidence type="ECO:0000256" key="11">
    <source>
        <dbReference type="SAM" id="Phobius"/>
    </source>
</evidence>
<feature type="transmembrane region" description="Helical" evidence="11">
    <location>
        <begin position="244"/>
        <end position="268"/>
    </location>
</feature>
<evidence type="ECO:0000313" key="15">
    <source>
        <dbReference type="Proteomes" id="UP000814176"/>
    </source>
</evidence>
<sequence length="359" mass="38753">MSKESDFQAIEVEPSPTQRHGYNGSHKGSAQHVEHHKSMSDTVSGSTVDDDELLLHYTRYPNRWSKIREVLREPMAEFFGVMILVIFGAGVDCQVTLSGNTDVASSQKGSYLSISFGWAVGTALGVWFSGGVSGGHINPAVTLAMATFRDFPWRKVPGYIFAQVMGGVCGGGIVYANYFHAIDIFEGGRGIRTVPGTAGLFSTYALDYMTSVSCFFDEIVGTAVLLLVVCAFTDNNNGPPPPGLVPLALFITILGIGAALGMQTGYAINPARDLGPRLFTAMAGYGKEVFTYRNQYWLWCPVIAPILGALIGTFLYDAFIFKGAESILNKPNATARAHHERARNSERQKPIAGAGPDMC</sequence>
<comment type="similarity">
    <text evidence="2 9">Belongs to the MIP/aquaporin (TC 1.A.8) family.</text>
</comment>
<reference evidence="13 14" key="1">
    <citation type="submission" date="2019-01" db="EMBL/GenBank/DDBJ databases">
        <title>Genome sequencing of the rare red list fungi Fomitopsis rosea.</title>
        <authorList>
            <person name="Buettner E."/>
            <person name="Kellner H."/>
        </authorList>
    </citation>
    <scope>NUCLEOTIDE SEQUENCE [LARGE SCALE GENOMIC DNA]</scope>
    <source>
        <strain evidence="13 14">DSM 105464</strain>
    </source>
</reference>
<dbReference type="STRING" id="34475.A0A4Y9XWC7"/>
<proteinExistence type="inferred from homology"/>
<accession>A0A4Y9XWC7</accession>
<dbReference type="PROSITE" id="PS00221">
    <property type="entry name" value="MIP"/>
    <property type="match status" value="1"/>
</dbReference>
<dbReference type="GO" id="GO:0015250">
    <property type="term" value="F:water channel activity"/>
    <property type="evidence" value="ECO:0007669"/>
    <property type="project" value="TreeGrafter"/>
</dbReference>
<dbReference type="GeneID" id="72003398"/>
<evidence type="ECO:0000256" key="2">
    <source>
        <dbReference type="ARBA" id="ARBA00006175"/>
    </source>
</evidence>
<comment type="subcellular location">
    <subcellularLocation>
        <location evidence="1">Membrane</location>
        <topology evidence="1">Multi-pass membrane protein</topology>
    </subcellularLocation>
</comment>
<evidence type="ECO:0000256" key="3">
    <source>
        <dbReference type="ARBA" id="ARBA00022448"/>
    </source>
</evidence>
<keyword evidence="6 11" id="KW-1133">Transmembrane helix</keyword>
<dbReference type="OrthoDB" id="3222at2759"/>
<feature type="transmembrane region" description="Helical" evidence="11">
    <location>
        <begin position="111"/>
        <end position="135"/>
    </location>
</feature>
<dbReference type="Gene3D" id="1.20.1080.10">
    <property type="entry name" value="Glycerol uptake facilitator protein"/>
    <property type="match status" value="1"/>
</dbReference>
<evidence type="ECO:0000256" key="1">
    <source>
        <dbReference type="ARBA" id="ARBA00004141"/>
    </source>
</evidence>
<keyword evidence="15" id="KW-1185">Reference proteome</keyword>
<feature type="transmembrane region" description="Helical" evidence="11">
    <location>
        <begin position="208"/>
        <end position="232"/>
    </location>
</feature>
<dbReference type="SUPFAM" id="SSF81338">
    <property type="entry name" value="Aquaporin-like"/>
    <property type="match status" value="1"/>
</dbReference>
<protein>
    <submittedName>
        <fullName evidence="12">Aquaporin</fullName>
    </submittedName>
</protein>
<dbReference type="EMBL" id="SEKV01000821">
    <property type="protein sequence ID" value="TFY53441.1"/>
    <property type="molecule type" value="Genomic_DNA"/>
</dbReference>
<dbReference type="CDD" id="cd00333">
    <property type="entry name" value="MIP"/>
    <property type="match status" value="1"/>
</dbReference>
<dbReference type="AlphaFoldDB" id="A0A4Y9XWC7"/>
<feature type="region of interest" description="Disordered" evidence="10">
    <location>
        <begin position="1"/>
        <end position="46"/>
    </location>
</feature>
<evidence type="ECO:0000256" key="9">
    <source>
        <dbReference type="RuleBase" id="RU000477"/>
    </source>
</evidence>
<dbReference type="FunFam" id="1.20.1080.10:FF:000027">
    <property type="entry name" value="MIP aquaporin"/>
    <property type="match status" value="1"/>
</dbReference>
<dbReference type="PANTHER" id="PTHR43829">
    <property type="entry name" value="AQUAPORIN OR AQUAGLYCEROPORIN RELATED"/>
    <property type="match status" value="1"/>
</dbReference>
<dbReference type="InterPro" id="IPR022357">
    <property type="entry name" value="MIP_CS"/>
</dbReference>
<reference evidence="12 15" key="2">
    <citation type="journal article" date="2021" name="Environ. Microbiol.">
        <title>Gene family expansions and transcriptome signatures uncover fungal adaptations to wood decay.</title>
        <authorList>
            <person name="Hage H."/>
            <person name="Miyauchi S."/>
            <person name="Viragh M."/>
            <person name="Drula E."/>
            <person name="Min B."/>
            <person name="Chaduli D."/>
            <person name="Navarro D."/>
            <person name="Favel A."/>
            <person name="Norest M."/>
            <person name="Lesage-Meessen L."/>
            <person name="Balint B."/>
            <person name="Merenyi Z."/>
            <person name="de Eugenio L."/>
            <person name="Morin E."/>
            <person name="Martinez A.T."/>
            <person name="Baldrian P."/>
            <person name="Stursova M."/>
            <person name="Martinez M.J."/>
            <person name="Novotny C."/>
            <person name="Magnuson J.K."/>
            <person name="Spatafora J.W."/>
            <person name="Maurice S."/>
            <person name="Pangilinan J."/>
            <person name="Andreopoulos W."/>
            <person name="LaButti K."/>
            <person name="Hundley H."/>
            <person name="Na H."/>
            <person name="Kuo A."/>
            <person name="Barry K."/>
            <person name="Lipzen A."/>
            <person name="Henrissat B."/>
            <person name="Riley R."/>
            <person name="Ahrendt S."/>
            <person name="Nagy L.G."/>
            <person name="Grigoriev I.V."/>
            <person name="Martin F."/>
            <person name="Rosso M.N."/>
        </authorList>
    </citation>
    <scope>NUCLEOTIDE SEQUENCE [LARGE SCALE GENOMIC DNA]</scope>
    <source>
        <strain evidence="12 15">CIRM-BRFM 1785</strain>
    </source>
</reference>
<dbReference type="PRINTS" id="PR02019">
    <property type="entry name" value="AQUAPORIN7"/>
</dbReference>
<name>A0A4Y9XWC7_9APHY</name>
<evidence type="ECO:0000313" key="13">
    <source>
        <dbReference type="EMBL" id="TFY53441.1"/>
    </source>
</evidence>
<keyword evidence="7 11" id="KW-0472">Membrane</keyword>
<dbReference type="InterPro" id="IPR023271">
    <property type="entry name" value="Aquaporin-like"/>
</dbReference>
<dbReference type="GO" id="GO:0005886">
    <property type="term" value="C:plasma membrane"/>
    <property type="evidence" value="ECO:0007669"/>
    <property type="project" value="TreeGrafter"/>
</dbReference>
<evidence type="ECO:0000256" key="7">
    <source>
        <dbReference type="ARBA" id="ARBA00023136"/>
    </source>
</evidence>
<organism evidence="13 14">
    <name type="scientific">Rhodofomes roseus</name>
    <dbReference type="NCBI Taxonomy" id="34475"/>
    <lineage>
        <taxon>Eukaryota</taxon>
        <taxon>Fungi</taxon>
        <taxon>Dikarya</taxon>
        <taxon>Basidiomycota</taxon>
        <taxon>Agaricomycotina</taxon>
        <taxon>Agaricomycetes</taxon>
        <taxon>Polyporales</taxon>
        <taxon>Rhodofomes</taxon>
    </lineage>
</organism>
<comment type="catalytic activity">
    <reaction evidence="8">
        <text>H2O(in) = H2O(out)</text>
        <dbReference type="Rhea" id="RHEA:29667"/>
        <dbReference type="ChEBI" id="CHEBI:15377"/>
    </reaction>
</comment>
<keyword evidence="4 9" id="KW-0812">Transmembrane</keyword>
<dbReference type="PANTHER" id="PTHR43829:SF9">
    <property type="entry name" value="AQUAPORIN-9"/>
    <property type="match status" value="1"/>
</dbReference>
<dbReference type="GO" id="GO:0015254">
    <property type="term" value="F:glycerol channel activity"/>
    <property type="evidence" value="ECO:0007669"/>
    <property type="project" value="TreeGrafter"/>
</dbReference>
<evidence type="ECO:0000256" key="8">
    <source>
        <dbReference type="ARBA" id="ARBA00034651"/>
    </source>
</evidence>
<feature type="transmembrane region" description="Helical" evidence="11">
    <location>
        <begin position="296"/>
        <end position="316"/>
    </location>
</feature>
<evidence type="ECO:0000256" key="10">
    <source>
        <dbReference type="SAM" id="MobiDB-lite"/>
    </source>
</evidence>